<keyword evidence="3" id="KW-1185">Reference proteome</keyword>
<name>A0A0M8NZP1_9EURO</name>
<feature type="compositionally biased region" description="Low complexity" evidence="1">
    <location>
        <begin position="9"/>
        <end position="27"/>
    </location>
</feature>
<comment type="caution">
    <text evidence="2">The sequence shown here is derived from an EMBL/GenBank/DDBJ whole genome shotgun (WGS) entry which is preliminary data.</text>
</comment>
<dbReference type="AlphaFoldDB" id="A0A0M8NZP1"/>
<evidence type="ECO:0000313" key="2">
    <source>
        <dbReference type="EMBL" id="KOS38294.1"/>
    </source>
</evidence>
<feature type="compositionally biased region" description="Basic and acidic residues" evidence="1">
    <location>
        <begin position="28"/>
        <end position="40"/>
    </location>
</feature>
<dbReference type="EMBL" id="LHQQ01000260">
    <property type="protein sequence ID" value="KOS38294.1"/>
    <property type="molecule type" value="Genomic_DNA"/>
</dbReference>
<reference evidence="2 3" key="1">
    <citation type="submission" date="2015-08" db="EMBL/GenBank/DDBJ databases">
        <title>Genome sequencing of Penicillium nordicum.</title>
        <authorList>
            <person name="Nguyen H.D."/>
            <person name="Seifert K.A."/>
        </authorList>
    </citation>
    <scope>NUCLEOTIDE SEQUENCE [LARGE SCALE GENOMIC DNA]</scope>
    <source>
        <strain evidence="2 3">DAOMC 185683</strain>
    </source>
</reference>
<feature type="compositionally biased region" description="Low complexity" evidence="1">
    <location>
        <begin position="72"/>
        <end position="85"/>
    </location>
</feature>
<organism evidence="2 3">
    <name type="scientific">Penicillium nordicum</name>
    <dbReference type="NCBI Taxonomy" id="229535"/>
    <lineage>
        <taxon>Eukaryota</taxon>
        <taxon>Fungi</taxon>
        <taxon>Dikarya</taxon>
        <taxon>Ascomycota</taxon>
        <taxon>Pezizomycotina</taxon>
        <taxon>Eurotiomycetes</taxon>
        <taxon>Eurotiomycetidae</taxon>
        <taxon>Eurotiales</taxon>
        <taxon>Aspergillaceae</taxon>
        <taxon>Penicillium</taxon>
    </lineage>
</organism>
<feature type="region of interest" description="Disordered" evidence="1">
    <location>
        <begin position="1"/>
        <end position="100"/>
    </location>
</feature>
<accession>A0A0M8NZP1</accession>
<protein>
    <submittedName>
        <fullName evidence="2">Uncharacterized protein</fullName>
    </submittedName>
</protein>
<dbReference type="OrthoDB" id="5317787at2759"/>
<feature type="compositionally biased region" description="Basic and acidic residues" evidence="1">
    <location>
        <begin position="53"/>
        <end position="70"/>
    </location>
</feature>
<feature type="compositionally biased region" description="Polar residues" evidence="1">
    <location>
        <begin position="41"/>
        <end position="50"/>
    </location>
</feature>
<gene>
    <name evidence="2" type="ORF">ACN38_g10891</name>
</gene>
<sequence>MGSYKSCQAGSYSSTDSSSSKSTAATIHSDRIAPKPHKNDWVTNHPANQKHTSRSEAEAEVTYECREPHPRASTSTYASTTYSTAELDQEPQPIEPASPHEGRYCVNERQEFYPLDAIPSTASSFAPLFPSSRRLLIRHDDATIDGNMNLRVDTPVHLRDGSQRDVILFHLRMYDLFSRKFSFRRYCRDSGREVCNSARREVVPAHERRPALRTSWSNIFAGFRPGSAAGHCPPNGELKRQVSRLEAGCGHGHGHGHENDHDARDEVNKGMIEEDELGIENEGLGALPILGETILLEFSNYAHVELRRRGPGSTKKYEFEYWSTKYQWRREVRKEGDLHEVSYFLVDTRTSKTIAHLVPDTLAPLEVVEEESKGGWVPPSSLWISDPEVYKTMSDVADVIVATGIIALVDDCIRRRWHHERRPSWILPAQHSLVKSLERMGPRRLIGQVLQRRGSA</sequence>
<dbReference type="STRING" id="229535.A0A0M8NZP1"/>
<dbReference type="Proteomes" id="UP000037696">
    <property type="component" value="Unassembled WGS sequence"/>
</dbReference>
<evidence type="ECO:0000313" key="3">
    <source>
        <dbReference type="Proteomes" id="UP000037696"/>
    </source>
</evidence>
<evidence type="ECO:0000256" key="1">
    <source>
        <dbReference type="SAM" id="MobiDB-lite"/>
    </source>
</evidence>
<proteinExistence type="predicted"/>